<dbReference type="AlphaFoldDB" id="A0A512JA80"/>
<evidence type="ECO:0000256" key="1">
    <source>
        <dbReference type="ARBA" id="ARBA00022741"/>
    </source>
</evidence>
<evidence type="ECO:0000313" key="7">
    <source>
        <dbReference type="Proteomes" id="UP001156856"/>
    </source>
</evidence>
<evidence type="ECO:0000259" key="3">
    <source>
        <dbReference type="Pfam" id="PF24729"/>
    </source>
</evidence>
<dbReference type="EMBL" id="BSPK01000114">
    <property type="protein sequence ID" value="GLS67564.1"/>
    <property type="molecule type" value="Genomic_DNA"/>
</dbReference>
<feature type="domain" description="Acb2/Tad1 hairpin" evidence="3">
    <location>
        <begin position="12"/>
        <end position="72"/>
    </location>
</feature>
<evidence type="ECO:0000313" key="4">
    <source>
        <dbReference type="EMBL" id="GEP06846.1"/>
    </source>
</evidence>
<evidence type="ECO:0000313" key="5">
    <source>
        <dbReference type="EMBL" id="GLS67564.1"/>
    </source>
</evidence>
<dbReference type="EMBL" id="BJZU01000126">
    <property type="protein sequence ID" value="GEP06846.1"/>
    <property type="molecule type" value="Genomic_DNA"/>
</dbReference>
<comment type="caution">
    <text evidence="4">The sequence shown here is derived from an EMBL/GenBank/DDBJ whole genome shotgun (WGS) entry which is preliminary data.</text>
</comment>
<feature type="region of interest" description="Disordered" evidence="2">
    <location>
        <begin position="94"/>
        <end position="116"/>
    </location>
</feature>
<gene>
    <name evidence="5" type="ORF">GCM10007888_59480</name>
    <name evidence="4" type="ORF">MOX02_48840</name>
</gene>
<dbReference type="InterPro" id="IPR056098">
    <property type="entry name" value="Acb2/Tad1_hairpin"/>
</dbReference>
<keyword evidence="1" id="KW-0547">Nucleotide-binding</keyword>
<accession>A0A512JA80</accession>
<dbReference type="Proteomes" id="UP000321960">
    <property type="component" value="Unassembled WGS sequence"/>
</dbReference>
<sequence>MPNEHHQGLPVAGYQPQNAEKVALVNANKVLEERCIRAAESVRDTPGMDGRMAALAITNLQQAFMWLNRAVFEPGRVALPEAGARLRAEFEPPYPVQQQVHAGSADPRLPAGRPHP</sequence>
<protein>
    <recommendedName>
        <fullName evidence="3">Acb2/Tad1 hairpin domain-containing protein</fullName>
    </recommendedName>
</protein>
<reference evidence="4 6" key="3">
    <citation type="submission" date="2019-07" db="EMBL/GenBank/DDBJ databases">
        <title>Whole genome shotgun sequence of Methylobacterium oxalidis NBRC 107715.</title>
        <authorList>
            <person name="Hosoyama A."/>
            <person name="Uohara A."/>
            <person name="Ohji S."/>
            <person name="Ichikawa N."/>
        </authorList>
    </citation>
    <scope>NUCLEOTIDE SEQUENCE [LARGE SCALE GENOMIC DNA]</scope>
    <source>
        <strain evidence="4 6">NBRC 107715</strain>
    </source>
</reference>
<organism evidence="4 6">
    <name type="scientific">Methylobacterium oxalidis</name>
    <dbReference type="NCBI Taxonomy" id="944322"/>
    <lineage>
        <taxon>Bacteria</taxon>
        <taxon>Pseudomonadati</taxon>
        <taxon>Pseudomonadota</taxon>
        <taxon>Alphaproteobacteria</taxon>
        <taxon>Hyphomicrobiales</taxon>
        <taxon>Methylobacteriaceae</taxon>
        <taxon>Methylobacterium</taxon>
    </lineage>
</organism>
<evidence type="ECO:0000256" key="2">
    <source>
        <dbReference type="SAM" id="MobiDB-lite"/>
    </source>
</evidence>
<reference evidence="5" key="4">
    <citation type="submission" date="2023-01" db="EMBL/GenBank/DDBJ databases">
        <title>Draft genome sequence of Methylobacterium oxalidis strain NBRC 107715.</title>
        <authorList>
            <person name="Sun Q."/>
            <person name="Mori K."/>
        </authorList>
    </citation>
    <scope>NUCLEOTIDE SEQUENCE</scope>
    <source>
        <strain evidence="5">NBRC 107715</strain>
    </source>
</reference>
<name>A0A512JA80_9HYPH</name>
<keyword evidence="7" id="KW-1185">Reference proteome</keyword>
<dbReference type="Pfam" id="PF24729">
    <property type="entry name" value="Acb2_Tad1_hairpin"/>
    <property type="match status" value="1"/>
</dbReference>
<proteinExistence type="predicted"/>
<reference evidence="7" key="2">
    <citation type="journal article" date="2019" name="Int. J. Syst. Evol. Microbiol.">
        <title>The Global Catalogue of Microorganisms (GCM) 10K type strain sequencing project: providing services to taxonomists for standard genome sequencing and annotation.</title>
        <authorList>
            <consortium name="The Broad Institute Genomics Platform"/>
            <consortium name="The Broad Institute Genome Sequencing Center for Infectious Disease"/>
            <person name="Wu L."/>
            <person name="Ma J."/>
        </authorList>
    </citation>
    <scope>NUCLEOTIDE SEQUENCE [LARGE SCALE GENOMIC DNA]</scope>
    <source>
        <strain evidence="7">NBRC 107715</strain>
    </source>
</reference>
<reference evidence="5" key="1">
    <citation type="journal article" date="2014" name="Int. J. Syst. Evol. Microbiol.">
        <title>Complete genome of a new Firmicutes species belonging to the dominant human colonic microbiota ('Ruminococcus bicirculans') reveals two chromosomes and a selective capacity to utilize plant glucans.</title>
        <authorList>
            <consortium name="NISC Comparative Sequencing Program"/>
            <person name="Wegmann U."/>
            <person name="Louis P."/>
            <person name="Goesmann A."/>
            <person name="Henrissat B."/>
            <person name="Duncan S.H."/>
            <person name="Flint H.J."/>
        </authorList>
    </citation>
    <scope>NUCLEOTIDE SEQUENCE</scope>
    <source>
        <strain evidence="5">NBRC 107715</strain>
    </source>
</reference>
<dbReference type="GO" id="GO:0000166">
    <property type="term" value="F:nucleotide binding"/>
    <property type="evidence" value="ECO:0007669"/>
    <property type="project" value="UniProtKB-KW"/>
</dbReference>
<evidence type="ECO:0000313" key="6">
    <source>
        <dbReference type="Proteomes" id="UP000321960"/>
    </source>
</evidence>
<dbReference type="Proteomes" id="UP001156856">
    <property type="component" value="Unassembled WGS sequence"/>
</dbReference>